<comment type="catalytic activity">
    <reaction evidence="7">
        <text>D-ribulose + ATP = D-ribulose 5-phosphate + ADP + H(+)</text>
        <dbReference type="Rhea" id="RHEA:17601"/>
        <dbReference type="ChEBI" id="CHEBI:15378"/>
        <dbReference type="ChEBI" id="CHEBI:17173"/>
        <dbReference type="ChEBI" id="CHEBI:30616"/>
        <dbReference type="ChEBI" id="CHEBI:58121"/>
        <dbReference type="ChEBI" id="CHEBI:456216"/>
        <dbReference type="EC" id="2.7.1.16"/>
    </reaction>
</comment>
<dbReference type="InterPro" id="IPR005929">
    <property type="entry name" value="Ribulokinase"/>
</dbReference>
<evidence type="ECO:0000256" key="7">
    <source>
        <dbReference type="HAMAP-Rule" id="MF_00520"/>
    </source>
</evidence>
<dbReference type="UniPathway" id="UPA00145">
    <property type="reaction ID" value="UER00566"/>
</dbReference>
<dbReference type="InterPro" id="IPR018483">
    <property type="entry name" value="Carb_kinase_FGGY_CS"/>
</dbReference>
<feature type="domain" description="Carbohydrate kinase FGGY C-terminal" evidence="11">
    <location>
        <begin position="291"/>
        <end position="489"/>
    </location>
</feature>
<comment type="similarity">
    <text evidence="7 9">Belongs to the ribulokinase family.</text>
</comment>
<keyword evidence="6 7" id="KW-0119">Carbohydrate metabolism</keyword>
<sequence length="568" mass="62631">MEKRKYSIGIDYGTQSGRVLLVDVRTGEEIATSVTPYKHGVIETYLPETKVKLGHDWALQHPDDYVDVLVQSVPDVLKKANIQAEDVIGIGIDFTSCTILPVKGDGTPLCKLPAYKENPHSWVKLWKHHAAQKQANKLNEIAAQREEVFLHRYGGKISSEWMIPKIMQIVEESPDIYDAADLIMEAGDWVVMQLTGKEARSSCSAGYKALWSKEDGYPTESFFNALDPRLKNVVDQKLTRQLYPIGHKAGELTEEMAALIGLQPQTAVSVFICDAPVALPAVGVTDPGKMVMIMGTSLCHFILSEEERLAEGICGVVEDGAMPGYYGYESGQNAVGDIFEWFVHNGVPEHYQKEAKELGVSIYELLEQKASLLTPGESGLLALDWWNGNRSVLMDADLSGILLGLTLSTKPEEIYRALIEATAFGTKMIIDTHVNAGIKVEELYACGGLSQKNKMLMQIYSDVTNRSIHIAGSEQTPALGAAIYGAVAAGKEKGGYESIVDASTVMANVKDEAYTPIPENNEIYQKLYEEYKILHDYFGRGLNDVMKRLKNIKQSEVSDNGSRTVGVR</sequence>
<dbReference type="EC" id="2.7.1.16" evidence="7 8"/>
<dbReference type="PANTHER" id="PTHR43435:SF4">
    <property type="entry name" value="FGGY CARBOHYDRATE KINASE DOMAIN-CONTAINING PROTEIN"/>
    <property type="match status" value="1"/>
</dbReference>
<dbReference type="OrthoDB" id="9805576at2"/>
<dbReference type="PROSITE" id="PS00445">
    <property type="entry name" value="FGGY_KINASES_2"/>
    <property type="match status" value="1"/>
</dbReference>
<reference evidence="12 13" key="1">
    <citation type="journal article" date="2003" name="Int. J. Syst. Evol. Microbiol.">
        <title>Bacillus nealsonii sp. nov., isolated from a spacecraft-assembly facility, whose spores are gamma-radiation resistant.</title>
        <authorList>
            <person name="Venkateswaran K."/>
            <person name="Kempf M."/>
            <person name="Chen F."/>
            <person name="Satomi M."/>
            <person name="Nicholson W."/>
            <person name="Kern R."/>
        </authorList>
    </citation>
    <scope>NUCLEOTIDE SEQUENCE [LARGE SCALE GENOMIC DNA]</scope>
    <source>
        <strain evidence="12 13">FO-92</strain>
    </source>
</reference>
<evidence type="ECO:0000256" key="4">
    <source>
        <dbReference type="ARBA" id="ARBA00022840"/>
    </source>
</evidence>
<dbReference type="NCBIfam" id="NF003154">
    <property type="entry name" value="PRK04123.1"/>
    <property type="match status" value="1"/>
</dbReference>
<dbReference type="InterPro" id="IPR000577">
    <property type="entry name" value="Carb_kinase_FGGY"/>
</dbReference>
<dbReference type="GO" id="GO:0019150">
    <property type="term" value="F:D-ribulokinase activity"/>
    <property type="evidence" value="ECO:0007669"/>
    <property type="project" value="TreeGrafter"/>
</dbReference>
<dbReference type="InterPro" id="IPR043129">
    <property type="entry name" value="ATPase_NBD"/>
</dbReference>
<evidence type="ECO:0000259" key="11">
    <source>
        <dbReference type="Pfam" id="PF02782"/>
    </source>
</evidence>
<dbReference type="Pfam" id="PF02782">
    <property type="entry name" value="FGGY_C"/>
    <property type="match status" value="1"/>
</dbReference>
<dbReference type="Proteomes" id="UP000233375">
    <property type="component" value="Unassembled WGS sequence"/>
</dbReference>
<dbReference type="GO" id="GO:0019569">
    <property type="term" value="P:L-arabinose catabolic process to D-xylulose 5-phosphate"/>
    <property type="evidence" value="ECO:0007669"/>
    <property type="project" value="UniProtKB-UniRule"/>
</dbReference>
<comment type="pathway">
    <text evidence="7 9">Carbohydrate degradation; L-arabinose degradation via L-ribulose; D-xylulose 5-phosphate from L-arabinose (bacterial route): step 2/3.</text>
</comment>
<accession>A0A2N0Z6Z6</accession>
<dbReference type="PIRSF" id="PIRSF000538">
    <property type="entry name" value="GlpK"/>
    <property type="match status" value="1"/>
</dbReference>
<evidence type="ECO:0000256" key="6">
    <source>
        <dbReference type="ARBA" id="ARBA00023277"/>
    </source>
</evidence>
<evidence type="ECO:0000256" key="8">
    <source>
        <dbReference type="NCBIfam" id="TIGR01234"/>
    </source>
</evidence>
<keyword evidence="13" id="KW-1185">Reference proteome</keyword>
<protein>
    <recommendedName>
        <fullName evidence="7 8">Ribulokinase</fullName>
        <ecNumber evidence="7 8">2.7.1.16</ecNumber>
    </recommendedName>
</protein>
<comment type="caution">
    <text evidence="12">The sequence shown here is derived from an EMBL/GenBank/DDBJ whole genome shotgun (WGS) entry which is preliminary data.</text>
</comment>
<keyword evidence="2 7" id="KW-0547">Nucleotide-binding</keyword>
<dbReference type="GO" id="GO:0005524">
    <property type="term" value="F:ATP binding"/>
    <property type="evidence" value="ECO:0007669"/>
    <property type="project" value="UniProtKB-UniRule"/>
</dbReference>
<proteinExistence type="inferred from homology"/>
<evidence type="ECO:0000256" key="5">
    <source>
        <dbReference type="ARBA" id="ARBA00022935"/>
    </source>
</evidence>
<dbReference type="GO" id="GO:0005737">
    <property type="term" value="C:cytoplasm"/>
    <property type="evidence" value="ECO:0007669"/>
    <property type="project" value="TreeGrafter"/>
</dbReference>
<dbReference type="GO" id="GO:0008741">
    <property type="term" value="F:ribulokinase activity"/>
    <property type="evidence" value="ECO:0007669"/>
    <property type="project" value="UniProtKB-UniRule"/>
</dbReference>
<name>A0A2N0Z6Z6_9BACI</name>
<keyword evidence="3 7" id="KW-0418">Kinase</keyword>
<evidence type="ECO:0000256" key="3">
    <source>
        <dbReference type="ARBA" id="ARBA00022777"/>
    </source>
</evidence>
<dbReference type="NCBIfam" id="TIGR01234">
    <property type="entry name" value="L-ribulokinase"/>
    <property type="match status" value="1"/>
</dbReference>
<dbReference type="Gene3D" id="3.30.420.40">
    <property type="match status" value="2"/>
</dbReference>
<dbReference type="AlphaFoldDB" id="A0A2N0Z6Z6"/>
<keyword evidence="4 7" id="KW-0067">ATP-binding</keyword>
<dbReference type="EMBL" id="PISE01000004">
    <property type="protein sequence ID" value="PKG25263.1"/>
    <property type="molecule type" value="Genomic_DNA"/>
</dbReference>
<organism evidence="12 13">
    <name type="scientific">Niallia nealsonii</name>
    <dbReference type="NCBI Taxonomy" id="115979"/>
    <lineage>
        <taxon>Bacteria</taxon>
        <taxon>Bacillati</taxon>
        <taxon>Bacillota</taxon>
        <taxon>Bacilli</taxon>
        <taxon>Bacillales</taxon>
        <taxon>Bacillaceae</taxon>
        <taxon>Niallia</taxon>
    </lineage>
</organism>
<evidence type="ECO:0000313" key="12">
    <source>
        <dbReference type="EMBL" id="PKG25263.1"/>
    </source>
</evidence>
<dbReference type="PANTHER" id="PTHR43435">
    <property type="entry name" value="RIBULOKINASE"/>
    <property type="match status" value="1"/>
</dbReference>
<gene>
    <name evidence="7" type="primary">araB</name>
    <name evidence="12" type="ORF">CWS01_01960</name>
</gene>
<evidence type="ECO:0000313" key="13">
    <source>
        <dbReference type="Proteomes" id="UP000233375"/>
    </source>
</evidence>
<dbReference type="SUPFAM" id="SSF53067">
    <property type="entry name" value="Actin-like ATPase domain"/>
    <property type="match status" value="2"/>
</dbReference>
<comment type="catalytic activity">
    <reaction evidence="7 9">
        <text>L-ribulose + ATP = L-ribulose 5-phosphate + ADP + H(+)</text>
        <dbReference type="Rhea" id="RHEA:22072"/>
        <dbReference type="ChEBI" id="CHEBI:15378"/>
        <dbReference type="ChEBI" id="CHEBI:16880"/>
        <dbReference type="ChEBI" id="CHEBI:30616"/>
        <dbReference type="ChEBI" id="CHEBI:58226"/>
        <dbReference type="ChEBI" id="CHEBI:456216"/>
        <dbReference type="EC" id="2.7.1.16"/>
    </reaction>
</comment>
<dbReference type="HAMAP" id="MF_00520">
    <property type="entry name" value="Ribulokinase"/>
    <property type="match status" value="1"/>
</dbReference>
<keyword evidence="1 7" id="KW-0808">Transferase</keyword>
<evidence type="ECO:0000259" key="10">
    <source>
        <dbReference type="Pfam" id="PF00370"/>
    </source>
</evidence>
<evidence type="ECO:0000256" key="9">
    <source>
        <dbReference type="RuleBase" id="RU003455"/>
    </source>
</evidence>
<dbReference type="CDD" id="cd07781">
    <property type="entry name" value="ASKHA_NBD_FGGY_L-RBK"/>
    <property type="match status" value="1"/>
</dbReference>
<keyword evidence="5 7" id="KW-0054">Arabinose catabolism</keyword>
<dbReference type="InterPro" id="IPR018484">
    <property type="entry name" value="FGGY_N"/>
</dbReference>
<dbReference type="InterPro" id="IPR018485">
    <property type="entry name" value="FGGY_C"/>
</dbReference>
<evidence type="ECO:0000256" key="1">
    <source>
        <dbReference type="ARBA" id="ARBA00022679"/>
    </source>
</evidence>
<dbReference type="RefSeq" id="WP_101175368.1">
    <property type="nucleotide sequence ID" value="NZ_PISE01000004.1"/>
</dbReference>
<feature type="domain" description="Carbohydrate kinase FGGY N-terminal" evidence="10">
    <location>
        <begin position="6"/>
        <end position="277"/>
    </location>
</feature>
<evidence type="ECO:0000256" key="2">
    <source>
        <dbReference type="ARBA" id="ARBA00022741"/>
    </source>
</evidence>
<dbReference type="Pfam" id="PF00370">
    <property type="entry name" value="FGGY_N"/>
    <property type="match status" value="1"/>
</dbReference>